<evidence type="ECO:0000313" key="3">
    <source>
        <dbReference type="Proteomes" id="UP000245934"/>
    </source>
</evidence>
<keyword evidence="3" id="KW-1185">Reference proteome</keyword>
<accession>A0A2V2N9A5</accession>
<evidence type="ECO:0000259" key="1">
    <source>
        <dbReference type="Pfam" id="PF01695"/>
    </source>
</evidence>
<feature type="non-terminal residue" evidence="2">
    <location>
        <position position="1"/>
    </location>
</feature>
<keyword evidence="2" id="KW-0547">Nucleotide-binding</keyword>
<dbReference type="Pfam" id="PF01695">
    <property type="entry name" value="IstB_IS21"/>
    <property type="match status" value="1"/>
</dbReference>
<dbReference type="InterPro" id="IPR002611">
    <property type="entry name" value="IstB_ATP-bd"/>
</dbReference>
<protein>
    <submittedName>
        <fullName evidence="2">ATP-binding protein</fullName>
    </submittedName>
</protein>
<dbReference type="AlphaFoldDB" id="A0A2V2N9A5"/>
<proteinExistence type="predicted"/>
<name>A0A2V2N9A5_9EURY</name>
<comment type="caution">
    <text evidence="2">The sequence shown here is derived from an EMBL/GenBank/DDBJ whole genome shotgun (WGS) entry which is preliminary data.</text>
</comment>
<dbReference type="EMBL" id="QGMZ01000029">
    <property type="protein sequence ID" value="PWR71863.1"/>
    <property type="molecule type" value="Genomic_DNA"/>
</dbReference>
<gene>
    <name evidence="2" type="ORF">DLD82_13380</name>
</gene>
<dbReference type="InterPro" id="IPR027417">
    <property type="entry name" value="P-loop_NTPase"/>
</dbReference>
<dbReference type="Gene3D" id="3.40.50.300">
    <property type="entry name" value="P-loop containing nucleotide triphosphate hydrolases"/>
    <property type="match status" value="1"/>
</dbReference>
<sequence length="47" mass="5533">LVTSNLMFSEWVRIFHDKTLTAALLDRITHRALILNMSGTSFRRRED</sequence>
<feature type="domain" description="IstB-like ATP-binding" evidence="1">
    <location>
        <begin position="2"/>
        <end position="46"/>
    </location>
</feature>
<dbReference type="GO" id="GO:0005524">
    <property type="term" value="F:ATP binding"/>
    <property type="evidence" value="ECO:0007669"/>
    <property type="project" value="UniProtKB-KW"/>
</dbReference>
<evidence type="ECO:0000313" key="2">
    <source>
        <dbReference type="EMBL" id="PWR71863.1"/>
    </source>
</evidence>
<organism evidence="2 3">
    <name type="scientific">Methanospirillum stamsii</name>
    <dbReference type="NCBI Taxonomy" id="1277351"/>
    <lineage>
        <taxon>Archaea</taxon>
        <taxon>Methanobacteriati</taxon>
        <taxon>Methanobacteriota</taxon>
        <taxon>Stenosarchaea group</taxon>
        <taxon>Methanomicrobia</taxon>
        <taxon>Methanomicrobiales</taxon>
        <taxon>Methanospirillaceae</taxon>
        <taxon>Methanospirillum</taxon>
    </lineage>
</organism>
<reference evidence="2 3" key="1">
    <citation type="submission" date="2018-05" db="EMBL/GenBank/DDBJ databases">
        <title>Draft genome of Methanospirillum stamsii Pt1.</title>
        <authorList>
            <person name="Dueholm M.S."/>
            <person name="Nielsen P.H."/>
            <person name="Bakmann L.F."/>
            <person name="Otzen D.E."/>
        </authorList>
    </citation>
    <scope>NUCLEOTIDE SEQUENCE [LARGE SCALE GENOMIC DNA]</scope>
    <source>
        <strain evidence="2 3">Pt1</strain>
    </source>
</reference>
<keyword evidence="2" id="KW-0067">ATP-binding</keyword>
<dbReference type="Proteomes" id="UP000245934">
    <property type="component" value="Unassembled WGS sequence"/>
</dbReference>